<accession>A0A7C3R2L5</accession>
<dbReference type="PANTHER" id="PTHR34655:SF2">
    <property type="entry name" value="PEROXIREDOXIN FAMILY PROTEIN"/>
    <property type="match status" value="1"/>
</dbReference>
<dbReference type="Gene3D" id="3.40.1260.10">
    <property type="entry name" value="DsrEFH-like"/>
    <property type="match status" value="1"/>
</dbReference>
<evidence type="ECO:0000313" key="1">
    <source>
        <dbReference type="EMBL" id="HFT92753.1"/>
    </source>
</evidence>
<dbReference type="PANTHER" id="PTHR34655">
    <property type="entry name" value="CONSERVED WITHIN P. AEROPHILUM"/>
    <property type="match status" value="1"/>
</dbReference>
<dbReference type="SUPFAM" id="SSF75169">
    <property type="entry name" value="DsrEFH-like"/>
    <property type="match status" value="1"/>
</dbReference>
<organism evidence="1">
    <name type="scientific">Leptospirillum ferriphilum</name>
    <dbReference type="NCBI Taxonomy" id="178606"/>
    <lineage>
        <taxon>Bacteria</taxon>
        <taxon>Pseudomonadati</taxon>
        <taxon>Nitrospirota</taxon>
        <taxon>Nitrospiria</taxon>
        <taxon>Nitrospirales</taxon>
        <taxon>Nitrospiraceae</taxon>
        <taxon>Leptospirillum</taxon>
    </lineage>
</organism>
<dbReference type="Pfam" id="PF13686">
    <property type="entry name" value="DrsE_2"/>
    <property type="match status" value="1"/>
</dbReference>
<reference evidence="1" key="1">
    <citation type="journal article" date="2020" name="mSystems">
        <title>Genome- and Community-Level Interaction Insights into Carbon Utilization and Element Cycling Functions of Hydrothermarchaeota in Hydrothermal Sediment.</title>
        <authorList>
            <person name="Zhou Z."/>
            <person name="Liu Y."/>
            <person name="Xu W."/>
            <person name="Pan J."/>
            <person name="Luo Z.H."/>
            <person name="Li M."/>
        </authorList>
    </citation>
    <scope>NUCLEOTIDE SEQUENCE [LARGE SCALE GENOMIC DNA]</scope>
    <source>
        <strain evidence="1">SpSt-902</strain>
    </source>
</reference>
<dbReference type="InterPro" id="IPR032836">
    <property type="entry name" value="DsrE2-like"/>
</dbReference>
<gene>
    <name evidence="1" type="ORF">ENX03_02205</name>
</gene>
<protein>
    <recommendedName>
        <fullName evidence="2">Peroxiredoxin family protein</fullName>
    </recommendedName>
</protein>
<dbReference type="EMBL" id="DTMM01000040">
    <property type="protein sequence ID" value="HFT92753.1"/>
    <property type="molecule type" value="Genomic_DNA"/>
</dbReference>
<comment type="caution">
    <text evidence="1">The sequence shown here is derived from an EMBL/GenBank/DDBJ whole genome shotgun (WGS) entry which is preliminary data.</text>
</comment>
<sequence>MDQKVSPPPPHGRRYRWPGDVKDPERRFGLKMAIIATRGSHTALVNLCTTIMAAALSEMRVRVFLRDEALYRMDRKRIKEVILPDTFGLDGEKIRKKLAEMKLLDLTTLLESAKAQGDVRIFACSSSMGIFGMKEEDLSEGVDEVCGMTSFLLDEVLEAQTVLSF</sequence>
<dbReference type="AlphaFoldDB" id="A0A7C3R2L5"/>
<dbReference type="InterPro" id="IPR027396">
    <property type="entry name" value="DsrEFH-like"/>
</dbReference>
<evidence type="ECO:0008006" key="2">
    <source>
        <dbReference type="Google" id="ProtNLM"/>
    </source>
</evidence>
<name>A0A7C3R2L5_9BACT</name>
<proteinExistence type="predicted"/>